<proteinExistence type="predicted"/>
<name>A0A0K1PIZ0_9BACT</name>
<gene>
    <name evidence="1" type="ORF">AKJ08_3461</name>
</gene>
<accession>A0A0K1PIZ0</accession>
<keyword evidence="2" id="KW-1185">Reference proteome</keyword>
<dbReference type="KEGG" id="vin:AKJ08_3461"/>
<evidence type="ECO:0000313" key="1">
    <source>
        <dbReference type="EMBL" id="AKU93074.1"/>
    </source>
</evidence>
<evidence type="ECO:0000313" key="2">
    <source>
        <dbReference type="Proteomes" id="UP000055590"/>
    </source>
</evidence>
<reference evidence="1 2" key="1">
    <citation type="submission" date="2015-08" db="EMBL/GenBank/DDBJ databases">
        <authorList>
            <person name="Babu N.S."/>
            <person name="Beckwith C.J."/>
            <person name="Beseler K.G."/>
            <person name="Brison A."/>
            <person name="Carone J.V."/>
            <person name="Caskin T.P."/>
            <person name="Diamond M."/>
            <person name="Durham M.E."/>
            <person name="Foxe J.M."/>
            <person name="Go M."/>
            <person name="Henderson B.A."/>
            <person name="Jones I.B."/>
            <person name="McGettigan J.A."/>
            <person name="Micheletti S.J."/>
            <person name="Nasrallah M.E."/>
            <person name="Ortiz D."/>
            <person name="Piller C.R."/>
            <person name="Privatt S.R."/>
            <person name="Schneider S.L."/>
            <person name="Sharp S."/>
            <person name="Smith T.C."/>
            <person name="Stanton J.D."/>
            <person name="Ullery H.E."/>
            <person name="Wilson R.J."/>
            <person name="Serrano M.G."/>
            <person name="Buck G."/>
            <person name="Lee V."/>
            <person name="Wang Y."/>
            <person name="Carvalho R."/>
            <person name="Voegtly L."/>
            <person name="Shi R."/>
            <person name="Duckworth R."/>
            <person name="Johnson A."/>
            <person name="Loviza R."/>
            <person name="Walstead R."/>
            <person name="Shah Z."/>
            <person name="Kiflezghi M."/>
            <person name="Wade K."/>
            <person name="Ball S.L."/>
            <person name="Bradley K.W."/>
            <person name="Asai D.J."/>
            <person name="Bowman C.A."/>
            <person name="Russell D.A."/>
            <person name="Pope W.H."/>
            <person name="Jacobs-Sera D."/>
            <person name="Hendrix R.W."/>
            <person name="Hatfull G.F."/>
        </authorList>
    </citation>
    <scope>NUCLEOTIDE SEQUENCE [LARGE SCALE GENOMIC DNA]</scope>
    <source>
        <strain evidence="1 2">DSM 27710</strain>
    </source>
</reference>
<dbReference type="Gene3D" id="2.60.120.380">
    <property type="match status" value="1"/>
</dbReference>
<sequence>MGRICAGGACEPTACAGDAAGPSAARAVGLGAPVARTVCANGEDWLAFSAGAGSPLDVSVLSAPPGLDFSLVWFEPGPERVRREQRAIDQRLMIKALPTAAARRYFLRVTGDVGGDYVVLPKAAFTACTDPLSPSDSVANARNLPANTWFDGLTACSGRFYSVDVPANHALSAYAFLADGDAQVALFNADGSSLSGVRTSTVSYLGGGRLAEWDGSPAATRVIVRVTPRTPQPSSVRLYFATSERLACGNSPLLLDGRADRARADGTNLAERLGARNLCGDPGRERSFALRFDDDARLVARVGAPFGAVLSLRDAACSGTMSCIAAVQGVGVLDLPRVARGDYVLTVGGAGDQAGPFDLALRRVPVIDPPANDRCGDGAALTLGPATVTVQGSTEGASPSGGALCDPLSPDVFYSFTVDRPSRLVAEVRGSAPLSLSLVDAGCAPESPCPAPGTTQRLDRQVSAGTHQLRVASTTGVAATFTLRATLPAVVANDRCDDATSLAIPQTVTGDTTWATNTLSFPLAQSCTGYYTDGNDVFYSVNLTAGRTFTATLTPSAGYDPALYVVGSCAAPQCLAGVDVPGAGVPETLRFTPTATGTYHLVVSGAAGGGPFTLHVE</sequence>
<organism evidence="1 2">
    <name type="scientific">Vulgatibacter incomptus</name>
    <dbReference type="NCBI Taxonomy" id="1391653"/>
    <lineage>
        <taxon>Bacteria</taxon>
        <taxon>Pseudomonadati</taxon>
        <taxon>Myxococcota</taxon>
        <taxon>Myxococcia</taxon>
        <taxon>Myxococcales</taxon>
        <taxon>Cystobacterineae</taxon>
        <taxon>Vulgatibacteraceae</taxon>
        <taxon>Vulgatibacter</taxon>
    </lineage>
</organism>
<dbReference type="AlphaFoldDB" id="A0A0K1PIZ0"/>
<evidence type="ECO:0008006" key="3">
    <source>
        <dbReference type="Google" id="ProtNLM"/>
    </source>
</evidence>
<dbReference type="Proteomes" id="UP000055590">
    <property type="component" value="Chromosome"/>
</dbReference>
<dbReference type="EMBL" id="CP012332">
    <property type="protein sequence ID" value="AKU93074.1"/>
    <property type="molecule type" value="Genomic_DNA"/>
</dbReference>
<protein>
    <recommendedName>
        <fullName evidence="3">Peptidase C-terminal archaeal/bacterial domain-containing protein</fullName>
    </recommendedName>
</protein>